<dbReference type="InterPro" id="IPR051788">
    <property type="entry name" value="MFS_Transporter"/>
</dbReference>
<evidence type="ECO:0000256" key="6">
    <source>
        <dbReference type="ARBA" id="ARBA00023136"/>
    </source>
</evidence>
<feature type="transmembrane region" description="Helical" evidence="7">
    <location>
        <begin position="365"/>
        <end position="384"/>
    </location>
</feature>
<feature type="transmembrane region" description="Helical" evidence="7">
    <location>
        <begin position="139"/>
        <end position="160"/>
    </location>
</feature>
<evidence type="ECO:0000256" key="2">
    <source>
        <dbReference type="ARBA" id="ARBA00008335"/>
    </source>
</evidence>
<feature type="transmembrane region" description="Helical" evidence="7">
    <location>
        <begin position="50"/>
        <end position="70"/>
    </location>
</feature>
<feature type="domain" description="Major facilitator superfamily (MFS) profile" evidence="8">
    <location>
        <begin position="12"/>
        <end position="388"/>
    </location>
</feature>
<evidence type="ECO:0000256" key="7">
    <source>
        <dbReference type="SAM" id="Phobius"/>
    </source>
</evidence>
<evidence type="ECO:0000256" key="1">
    <source>
        <dbReference type="ARBA" id="ARBA00004651"/>
    </source>
</evidence>
<dbReference type="InterPro" id="IPR020846">
    <property type="entry name" value="MFS_dom"/>
</dbReference>
<feature type="transmembrane region" description="Helical" evidence="7">
    <location>
        <begin position="303"/>
        <end position="328"/>
    </location>
</feature>
<evidence type="ECO:0000256" key="4">
    <source>
        <dbReference type="ARBA" id="ARBA00022692"/>
    </source>
</evidence>
<dbReference type="InterPro" id="IPR036259">
    <property type="entry name" value="MFS_trans_sf"/>
</dbReference>
<sequence>MTMSATPRRSRLKVAVYAVFFLVGWNLVLLPSLVRSLLTDFGRGDADFGLLLLVGALLYTLGAVTSGYLVDRFGRPVVLGSALVAYPVSLALMVVCQDWTLLVIAAAPSYWATGILEGGINGLFLDLHRDERGRAMNRLHLYVALGAFSGPLVVGGFSLLDVGWRPILIGTAVVGAGIAAVMLTGSMPSGKGGDSAASTDRAARGLRIAGSLIPFGGLAIAINLYVAAELAVSNWVVRLLDTETVAEATLVLAVYWAGLAIGRLGADWFVERMSYYTFTYLCVIASGVFLLGALAVTGTVARIVLFGLVGVCYGPIYPMIMALGGVLFPDRVNRMSGVLSAAGVSGSVLYPPLMGLVAEAVGLRVGMLGAVLLCVPIVSSVVVVQRRARHLPAERGQNPM</sequence>
<feature type="transmembrane region" description="Helical" evidence="7">
    <location>
        <begin position="166"/>
        <end position="185"/>
    </location>
</feature>
<dbReference type="Pfam" id="PF07690">
    <property type="entry name" value="MFS_1"/>
    <property type="match status" value="2"/>
</dbReference>
<accession>A0A543J851</accession>
<evidence type="ECO:0000313" key="9">
    <source>
        <dbReference type="EMBL" id="TQM78994.1"/>
    </source>
</evidence>
<dbReference type="GO" id="GO:0022857">
    <property type="term" value="F:transmembrane transporter activity"/>
    <property type="evidence" value="ECO:0007669"/>
    <property type="project" value="InterPro"/>
</dbReference>
<keyword evidence="5 7" id="KW-1133">Transmembrane helix</keyword>
<comment type="subcellular location">
    <subcellularLocation>
        <location evidence="1">Cell membrane</location>
        <topology evidence="1">Multi-pass membrane protein</topology>
    </subcellularLocation>
</comment>
<feature type="transmembrane region" description="Helical" evidence="7">
    <location>
        <begin position="12"/>
        <end position="30"/>
    </location>
</feature>
<dbReference type="PANTHER" id="PTHR23514:SF3">
    <property type="entry name" value="BYPASS OF STOP CODON PROTEIN 6"/>
    <property type="match status" value="1"/>
</dbReference>
<dbReference type="Gene3D" id="1.20.1250.20">
    <property type="entry name" value="MFS general substrate transporter like domains"/>
    <property type="match status" value="2"/>
</dbReference>
<feature type="transmembrane region" description="Helical" evidence="7">
    <location>
        <begin position="206"/>
        <end position="228"/>
    </location>
</feature>
<proteinExistence type="inferred from homology"/>
<dbReference type="GO" id="GO:0005886">
    <property type="term" value="C:plasma membrane"/>
    <property type="evidence" value="ECO:0007669"/>
    <property type="project" value="UniProtKB-SubCell"/>
</dbReference>
<evidence type="ECO:0000313" key="10">
    <source>
        <dbReference type="Proteomes" id="UP000316628"/>
    </source>
</evidence>
<evidence type="ECO:0000256" key="5">
    <source>
        <dbReference type="ARBA" id="ARBA00022989"/>
    </source>
</evidence>
<dbReference type="SUPFAM" id="SSF103473">
    <property type="entry name" value="MFS general substrate transporter"/>
    <property type="match status" value="1"/>
</dbReference>
<keyword evidence="3" id="KW-0813">Transport</keyword>
<dbReference type="EMBL" id="VFPP01000001">
    <property type="protein sequence ID" value="TQM78994.1"/>
    <property type="molecule type" value="Genomic_DNA"/>
</dbReference>
<dbReference type="AlphaFoldDB" id="A0A543J851"/>
<comment type="similarity">
    <text evidence="2">Belongs to the major facilitator superfamily.</text>
</comment>
<dbReference type="Proteomes" id="UP000316628">
    <property type="component" value="Unassembled WGS sequence"/>
</dbReference>
<evidence type="ECO:0000256" key="3">
    <source>
        <dbReference type="ARBA" id="ARBA00022448"/>
    </source>
</evidence>
<reference evidence="9 10" key="1">
    <citation type="submission" date="2019-06" db="EMBL/GenBank/DDBJ databases">
        <title>Sequencing the genomes of 1000 actinobacteria strains.</title>
        <authorList>
            <person name="Klenk H.-P."/>
        </authorList>
    </citation>
    <scope>NUCLEOTIDE SEQUENCE [LARGE SCALE GENOMIC DNA]</scope>
    <source>
        <strain evidence="9 10">DSM 45456</strain>
    </source>
</reference>
<name>A0A543J851_9PSEU</name>
<evidence type="ECO:0000259" key="8">
    <source>
        <dbReference type="PROSITE" id="PS50850"/>
    </source>
</evidence>
<dbReference type="InterPro" id="IPR011701">
    <property type="entry name" value="MFS"/>
</dbReference>
<feature type="transmembrane region" description="Helical" evidence="7">
    <location>
        <begin position="278"/>
        <end position="297"/>
    </location>
</feature>
<feature type="transmembrane region" description="Helical" evidence="7">
    <location>
        <begin position="101"/>
        <end position="127"/>
    </location>
</feature>
<keyword evidence="6 7" id="KW-0472">Membrane</keyword>
<dbReference type="PROSITE" id="PS50850">
    <property type="entry name" value="MFS"/>
    <property type="match status" value="1"/>
</dbReference>
<organism evidence="9 10">
    <name type="scientific">Saccharothrix saharensis</name>
    <dbReference type="NCBI Taxonomy" id="571190"/>
    <lineage>
        <taxon>Bacteria</taxon>
        <taxon>Bacillati</taxon>
        <taxon>Actinomycetota</taxon>
        <taxon>Actinomycetes</taxon>
        <taxon>Pseudonocardiales</taxon>
        <taxon>Pseudonocardiaceae</taxon>
        <taxon>Saccharothrix</taxon>
    </lineage>
</organism>
<feature type="transmembrane region" description="Helical" evidence="7">
    <location>
        <begin position="77"/>
        <end position="95"/>
    </location>
</feature>
<gene>
    <name evidence="9" type="ORF">FHX81_1286</name>
</gene>
<keyword evidence="10" id="KW-1185">Reference proteome</keyword>
<comment type="caution">
    <text evidence="9">The sequence shown here is derived from an EMBL/GenBank/DDBJ whole genome shotgun (WGS) entry which is preliminary data.</text>
</comment>
<dbReference type="PANTHER" id="PTHR23514">
    <property type="entry name" value="BYPASS OF STOP CODON PROTEIN 6"/>
    <property type="match status" value="1"/>
</dbReference>
<keyword evidence="4 7" id="KW-0812">Transmembrane</keyword>
<feature type="transmembrane region" description="Helical" evidence="7">
    <location>
        <begin position="335"/>
        <end position="353"/>
    </location>
</feature>
<protein>
    <submittedName>
        <fullName evidence="9">Fucose permease</fullName>
    </submittedName>
</protein>
<feature type="transmembrane region" description="Helical" evidence="7">
    <location>
        <begin position="248"/>
        <end position="266"/>
    </location>
</feature>